<name>A0A1H3K8U8_9PSEU</name>
<dbReference type="RefSeq" id="WP_245757521.1">
    <property type="nucleotide sequence ID" value="NZ_FNON01000005.1"/>
</dbReference>
<dbReference type="AlphaFoldDB" id="A0A1H3K8U8"/>
<accession>A0A1H3K8U8</accession>
<keyword evidence="4" id="KW-1185">Reference proteome</keyword>
<feature type="region of interest" description="Disordered" evidence="1">
    <location>
        <begin position="29"/>
        <end position="55"/>
    </location>
</feature>
<evidence type="ECO:0000313" key="4">
    <source>
        <dbReference type="Proteomes" id="UP000199515"/>
    </source>
</evidence>
<gene>
    <name evidence="3" type="ORF">SAMN05421504_105680</name>
</gene>
<evidence type="ECO:0008006" key="5">
    <source>
        <dbReference type="Google" id="ProtNLM"/>
    </source>
</evidence>
<sequence length="231" mass="24385">MPAHLKRPHVLVLAVLAFAVAGCTAVTGHGSREGGVTTTGPNAASATSTAPTTTERPYMTVTPTLEITGEAAKPGTKVKFGEQAVLPVYSYYAKGQLGVTLTVETVKASDEDVEGLPLKDEDKTKLRGKFFFFVKQTLVNVDGANLSELYVPTFTPTTRSGGWPGQLFGMGNTSVTGCEDVTSLPKDFTAKGAKFEACKLYFGVSSDPIASVAYTKAPYDTGATKAVTWKK</sequence>
<reference evidence="3 4" key="1">
    <citation type="submission" date="2016-10" db="EMBL/GenBank/DDBJ databases">
        <authorList>
            <person name="de Groot N.N."/>
        </authorList>
    </citation>
    <scope>NUCLEOTIDE SEQUENCE [LARGE SCALE GENOMIC DNA]</scope>
    <source>
        <strain evidence="3 4">CPCC 202699</strain>
    </source>
</reference>
<dbReference type="PROSITE" id="PS51257">
    <property type="entry name" value="PROKAR_LIPOPROTEIN"/>
    <property type="match status" value="1"/>
</dbReference>
<evidence type="ECO:0000256" key="1">
    <source>
        <dbReference type="SAM" id="MobiDB-lite"/>
    </source>
</evidence>
<protein>
    <recommendedName>
        <fullName evidence="5">Lipoprotein</fullName>
    </recommendedName>
</protein>
<organism evidence="3 4">
    <name type="scientific">Amycolatopsis xylanica</name>
    <dbReference type="NCBI Taxonomy" id="589385"/>
    <lineage>
        <taxon>Bacteria</taxon>
        <taxon>Bacillati</taxon>
        <taxon>Actinomycetota</taxon>
        <taxon>Actinomycetes</taxon>
        <taxon>Pseudonocardiales</taxon>
        <taxon>Pseudonocardiaceae</taxon>
        <taxon>Amycolatopsis</taxon>
    </lineage>
</organism>
<feature type="signal peptide" evidence="2">
    <location>
        <begin position="1"/>
        <end position="25"/>
    </location>
</feature>
<dbReference type="Proteomes" id="UP000199515">
    <property type="component" value="Unassembled WGS sequence"/>
</dbReference>
<evidence type="ECO:0000256" key="2">
    <source>
        <dbReference type="SAM" id="SignalP"/>
    </source>
</evidence>
<dbReference type="STRING" id="589385.SAMN05421504_105680"/>
<dbReference type="EMBL" id="FNON01000005">
    <property type="protein sequence ID" value="SDY48008.1"/>
    <property type="molecule type" value="Genomic_DNA"/>
</dbReference>
<evidence type="ECO:0000313" key="3">
    <source>
        <dbReference type="EMBL" id="SDY48008.1"/>
    </source>
</evidence>
<feature type="chain" id="PRO_5038816660" description="Lipoprotein" evidence="2">
    <location>
        <begin position="26"/>
        <end position="231"/>
    </location>
</feature>
<proteinExistence type="predicted"/>
<feature type="compositionally biased region" description="Low complexity" evidence="1">
    <location>
        <begin position="38"/>
        <end position="54"/>
    </location>
</feature>
<keyword evidence="2" id="KW-0732">Signal</keyword>